<sequence length="214" mass="24695">MKPTKKVNTQLASKRPFHTKEVMIRPHPPLFKIYQCYAQILNASQLPTHFQHDLNLVSTTKLTQAELFATDNFLLVYMAQQQNIRVKAHPILEADIDLVQVQYQLSTSLFKLMTELKINPQVLNPDRLLQNLNQSLSKQAIYDVNQKLYDKPRCSVSLNLLAKLIDCSRNQLLYRQKQINGAHDLRIQALKNKCKALTSAQPCASQFWNLTHEN</sequence>
<name>A0A558F2C2_9GAMM</name>
<evidence type="ECO:0000313" key="2">
    <source>
        <dbReference type="Proteomes" id="UP000316981"/>
    </source>
</evidence>
<protein>
    <submittedName>
        <fullName evidence="1">Uncharacterized protein</fullName>
    </submittedName>
</protein>
<accession>A0A558F2C2</accession>
<proteinExistence type="predicted"/>
<gene>
    <name evidence="1" type="ORF">FPV60_14435</name>
</gene>
<reference evidence="1 2" key="1">
    <citation type="submission" date="2019-07" db="EMBL/GenBank/DDBJ databases">
        <title>Draft Genome Sequence of the first blaOXA-58-Harboring Acinetobacter colistiniresistens clinical isolate from Brazil.</title>
        <authorList>
            <person name="Favaro L.S."/>
            <person name="Paula-Petroli S.B."/>
            <person name="Moura C.F."/>
            <person name="Tognim M.C.B."/>
            <person name="Venancio E.J."/>
            <person name="Yamada-Ogatta S.F."/>
            <person name="Carrara-Marroni F.E."/>
        </authorList>
    </citation>
    <scope>NUCLEOTIDE SEQUENCE [LARGE SCALE GENOMIC DNA]</scope>
    <source>
        <strain evidence="1 2">DL</strain>
    </source>
</reference>
<dbReference type="Proteomes" id="UP000316981">
    <property type="component" value="Unassembled WGS sequence"/>
</dbReference>
<organism evidence="1 2">
    <name type="scientific">Acinetobacter colistiniresistens</name>
    <dbReference type="NCBI Taxonomy" id="280145"/>
    <lineage>
        <taxon>Bacteria</taxon>
        <taxon>Pseudomonadati</taxon>
        <taxon>Pseudomonadota</taxon>
        <taxon>Gammaproteobacteria</taxon>
        <taxon>Moraxellales</taxon>
        <taxon>Moraxellaceae</taxon>
        <taxon>Acinetobacter</taxon>
    </lineage>
</organism>
<dbReference type="EMBL" id="VMTP01000074">
    <property type="protein sequence ID" value="TVT79538.1"/>
    <property type="molecule type" value="Genomic_DNA"/>
</dbReference>
<dbReference type="AlphaFoldDB" id="A0A558F2C2"/>
<comment type="caution">
    <text evidence="1">The sequence shown here is derived from an EMBL/GenBank/DDBJ whole genome shotgun (WGS) entry which is preliminary data.</text>
</comment>
<evidence type="ECO:0000313" key="1">
    <source>
        <dbReference type="EMBL" id="TVT79538.1"/>
    </source>
</evidence>